<dbReference type="Gene3D" id="3.40.1190.20">
    <property type="match status" value="1"/>
</dbReference>
<dbReference type="HOGENOM" id="CLU_027634_11_2_5"/>
<accession>Q1M4T4</accession>
<dbReference type="Pfam" id="PF00294">
    <property type="entry name" value="PfkB"/>
    <property type="match status" value="1"/>
</dbReference>
<evidence type="ECO:0000256" key="1">
    <source>
        <dbReference type="ARBA" id="ARBA00022679"/>
    </source>
</evidence>
<dbReference type="InterPro" id="IPR002173">
    <property type="entry name" value="Carboh/pur_kinase_PfkB_CS"/>
</dbReference>
<dbReference type="eggNOG" id="COG0524">
    <property type="taxonomic scope" value="Bacteria"/>
</dbReference>
<keyword evidence="1" id="KW-0808">Transferase</keyword>
<dbReference type="CDD" id="cd01941">
    <property type="entry name" value="YeiC_kinase_like"/>
    <property type="match status" value="1"/>
</dbReference>
<dbReference type="SUPFAM" id="SSF53613">
    <property type="entry name" value="Ribokinase-like"/>
    <property type="match status" value="1"/>
</dbReference>
<dbReference type="InterPro" id="IPR011611">
    <property type="entry name" value="PfkB_dom"/>
</dbReference>
<name>Q1M4T4_RHIJ3</name>
<reference evidence="4 5" key="1">
    <citation type="journal article" date="2006" name="Genome Biol.">
        <title>The genome of Rhizobium leguminosarum has recognizable core and accessory components.</title>
        <authorList>
            <person name="Young J.W."/>
            <person name="Crossman L.C."/>
            <person name="Johnston A.W.B."/>
            <person name="Thomson N.R."/>
            <person name="Ghazoui Z.F."/>
            <person name="Hull K.H."/>
            <person name="Wexler M."/>
            <person name="Curson A.R.J."/>
            <person name="Todd J.D."/>
            <person name="Poole P.S."/>
            <person name="Mauchline T.H."/>
            <person name="East A.K."/>
            <person name="Quail M.A."/>
            <person name="Churcher C."/>
            <person name="Arrowsmith C."/>
            <person name="Cherevach A."/>
            <person name="Chillingworth T."/>
            <person name="Clarke K."/>
            <person name="Cronin A."/>
            <person name="Davis P."/>
            <person name="Fraser A."/>
            <person name="Hance Z."/>
            <person name="Hauser H."/>
            <person name="Jagels K."/>
            <person name="Moule S."/>
            <person name="Mungall K."/>
            <person name="Norbertczak H."/>
            <person name="Rabbinowitsch E."/>
            <person name="Sanders M."/>
            <person name="Simmonds M."/>
            <person name="Whitehead S."/>
            <person name="Parkhill J."/>
        </authorList>
    </citation>
    <scope>NUCLEOTIDE SEQUENCE [LARGE SCALE GENOMIC DNA]</scope>
    <source>
        <strain evidence="5">DSM 114642 / LMG 32736 / 3841</strain>
    </source>
</reference>
<feature type="domain" description="Carbohydrate kinase PfkB" evidence="3">
    <location>
        <begin position="78"/>
        <end position="367"/>
    </location>
</feature>
<gene>
    <name evidence="4" type="ordered locus">pRL120174</name>
</gene>
<dbReference type="EMBL" id="AM236086">
    <property type="protein sequence ID" value="CAK11887.1"/>
    <property type="molecule type" value="Genomic_DNA"/>
</dbReference>
<dbReference type="SUPFAM" id="SSF46785">
    <property type="entry name" value="Winged helix' DNA-binding domain"/>
    <property type="match status" value="1"/>
</dbReference>
<evidence type="ECO:0000313" key="4">
    <source>
        <dbReference type="EMBL" id="CAK11887.1"/>
    </source>
</evidence>
<dbReference type="Proteomes" id="UP000006575">
    <property type="component" value="Plasmid pRL12"/>
</dbReference>
<evidence type="ECO:0000256" key="2">
    <source>
        <dbReference type="ARBA" id="ARBA00022777"/>
    </source>
</evidence>
<protein>
    <submittedName>
        <fullName evidence="4">PfkB family kinase</fullName>
    </submittedName>
</protein>
<geneLocation type="plasmid" evidence="5">
    <name>pRL12</name>
</geneLocation>
<dbReference type="Gene3D" id="1.10.10.10">
    <property type="entry name" value="Winged helix-like DNA-binding domain superfamily/Winged helix DNA-binding domain"/>
    <property type="match status" value="1"/>
</dbReference>
<dbReference type="InterPro" id="IPR029056">
    <property type="entry name" value="Ribokinase-like"/>
</dbReference>
<dbReference type="KEGG" id="rle:pRL120174"/>
<dbReference type="InterPro" id="IPR036388">
    <property type="entry name" value="WH-like_DNA-bd_sf"/>
</dbReference>
<keyword evidence="2 4" id="KW-0418">Kinase</keyword>
<proteinExistence type="predicted"/>
<dbReference type="eggNOG" id="COG2771">
    <property type="taxonomic scope" value="Bacteria"/>
</dbReference>
<dbReference type="Pfam" id="PF13412">
    <property type="entry name" value="HTH_24"/>
    <property type="match status" value="1"/>
</dbReference>
<keyword evidence="5" id="KW-1185">Reference proteome</keyword>
<dbReference type="PANTHER" id="PTHR10584">
    <property type="entry name" value="SUGAR KINASE"/>
    <property type="match status" value="1"/>
</dbReference>
<dbReference type="GO" id="GO:0016301">
    <property type="term" value="F:kinase activity"/>
    <property type="evidence" value="ECO:0007669"/>
    <property type="project" value="UniProtKB-KW"/>
</dbReference>
<evidence type="ECO:0000313" key="5">
    <source>
        <dbReference type="Proteomes" id="UP000006575"/>
    </source>
</evidence>
<organism evidence="4 5">
    <name type="scientific">Rhizobium johnstonii (strain DSM 114642 / LMG 32736 / 3841)</name>
    <name type="common">Rhizobium leguminosarum bv. viciae</name>
    <dbReference type="NCBI Taxonomy" id="216596"/>
    <lineage>
        <taxon>Bacteria</taxon>
        <taxon>Pseudomonadati</taxon>
        <taxon>Pseudomonadota</taxon>
        <taxon>Alphaproteobacteria</taxon>
        <taxon>Hyphomicrobiales</taxon>
        <taxon>Rhizobiaceae</taxon>
        <taxon>Rhizobium/Agrobacterium group</taxon>
        <taxon>Rhizobium</taxon>
        <taxon>Rhizobium johnstonii</taxon>
    </lineage>
</organism>
<evidence type="ECO:0000259" key="3">
    <source>
        <dbReference type="Pfam" id="PF00294"/>
    </source>
</evidence>
<dbReference type="PROSITE" id="PS00583">
    <property type="entry name" value="PFKB_KINASES_1"/>
    <property type="match status" value="1"/>
</dbReference>
<dbReference type="PANTHER" id="PTHR10584:SF166">
    <property type="entry name" value="RIBOKINASE"/>
    <property type="match status" value="1"/>
</dbReference>
<dbReference type="InterPro" id="IPR036390">
    <property type="entry name" value="WH_DNA-bd_sf"/>
</dbReference>
<dbReference type="AlphaFoldDB" id="Q1M4T4"/>
<dbReference type="EnsemblBacteria" id="CAK11887">
    <property type="protein sequence ID" value="CAK11887"/>
    <property type="gene ID" value="pRL120174"/>
</dbReference>
<sequence>MLSISKITKLQPSELDKMDDLAPQEAAVLAIIKDNPFAGQQEIASMLGLARSTVAAHIVQLMQKGYILGRGYVMPARTRAVCIGGAVLDHKYRAKEALVFETSNPVDGIRSLGGVARNVAENLALLGTSTSFVSIVGDDEGGRAILKHMRDRGIDVSQVVTTSERPTAEYAAILDPQGELVLGIADMGIFDLLLPNHIERIWPHLAAASWVFSDCNPPAEMLAALIAKRQGGARFKLAIDAVSTPKAARLPKNLTGIDLLFMNIDEANSILKRQGHETIEDAREAALALQAAGAREAIVTMAARGIAVAGIEGAKTFPAVTARPIDITGAGDAMIAGTLHSILNGENTYAAARTGALLATLTTESTASVHTELSERFLEANMHRLVG</sequence>